<keyword evidence="2" id="KW-0067">ATP-binding</keyword>
<dbReference type="FunFam" id="3.40.50.300:FF:000006">
    <property type="entry name" value="DNA-binding transcriptional regulator NtrC"/>
    <property type="match status" value="1"/>
</dbReference>
<evidence type="ECO:0000313" key="9">
    <source>
        <dbReference type="EMBL" id="EHO39965.1"/>
    </source>
</evidence>
<dbReference type="InterPro" id="IPR025943">
    <property type="entry name" value="Sigma_54_int_dom_ATP-bd_2"/>
</dbReference>
<dbReference type="GO" id="GO:0043565">
    <property type="term" value="F:sequence-specific DNA binding"/>
    <property type="evidence" value="ECO:0007669"/>
    <property type="project" value="InterPro"/>
</dbReference>
<dbReference type="InterPro" id="IPR002197">
    <property type="entry name" value="HTH_Fis"/>
</dbReference>
<evidence type="ECO:0000313" key="11">
    <source>
        <dbReference type="Proteomes" id="UP000183868"/>
    </source>
</evidence>
<dbReference type="RefSeq" id="WP_006926870.1">
    <property type="nucleotide sequence ID" value="NZ_CM001402.1"/>
</dbReference>
<dbReference type="PROSITE" id="PS00675">
    <property type="entry name" value="SIGMA54_INTERACT_1"/>
    <property type="match status" value="1"/>
</dbReference>
<reference evidence="8 11" key="2">
    <citation type="submission" date="2016-11" db="EMBL/GenBank/DDBJ databases">
        <title>Genomic analysis of Caldithrix abyssi and proposal of a novel bacterial phylum Caldithrichaeota.</title>
        <authorList>
            <person name="Kublanov I."/>
            <person name="Sigalova O."/>
            <person name="Gavrilov S."/>
            <person name="Lebedinsky A."/>
            <person name="Ivanova N."/>
            <person name="Daum C."/>
            <person name="Reddy T."/>
            <person name="Klenk H.P."/>
            <person name="Goker M."/>
            <person name="Reva O."/>
            <person name="Miroshnichenko M."/>
            <person name="Kyprides N."/>
            <person name="Woyke T."/>
            <person name="Gelfand M."/>
        </authorList>
    </citation>
    <scope>NUCLEOTIDE SEQUENCE [LARGE SCALE GENOMIC DNA]</scope>
    <source>
        <strain evidence="8 11">LF13</strain>
    </source>
</reference>
<dbReference type="SUPFAM" id="SSF55781">
    <property type="entry name" value="GAF domain-like"/>
    <property type="match status" value="1"/>
</dbReference>
<evidence type="ECO:0000256" key="6">
    <source>
        <dbReference type="ARBA" id="ARBA00023163"/>
    </source>
</evidence>
<evidence type="ECO:0000256" key="5">
    <source>
        <dbReference type="ARBA" id="ARBA00023159"/>
    </source>
</evidence>
<dbReference type="InterPro" id="IPR009057">
    <property type="entry name" value="Homeodomain-like_sf"/>
</dbReference>
<dbReference type="HOGENOM" id="CLU_000445_95_2_0"/>
<dbReference type="InterPro" id="IPR003018">
    <property type="entry name" value="GAF"/>
</dbReference>
<evidence type="ECO:0000259" key="7">
    <source>
        <dbReference type="PROSITE" id="PS50045"/>
    </source>
</evidence>
<name>H1XPP4_CALAY</name>
<keyword evidence="5" id="KW-0010">Activator</keyword>
<dbReference type="PaxDb" id="880073-Calab_0319"/>
<feature type="domain" description="Sigma-54 factor interaction" evidence="7">
    <location>
        <begin position="188"/>
        <end position="417"/>
    </location>
</feature>
<dbReference type="EMBL" id="CP018099">
    <property type="protein sequence ID" value="APF19869.1"/>
    <property type="molecule type" value="Genomic_DNA"/>
</dbReference>
<sequence>MGVKDSFKTLLKISEEINSIHESQHLLDRIMDLAMEALNAERGFILMKHSDDGDFTVVTARNISSQTIESMRGFSSSIVNRVLERGEPILSIDAQTDQRFSGADSIILQQIKSVICTPLIDKGKIIAAIYMDSRAEVNQFDEESLDFLKTFATQATIALSNAKILEKLQNENKSLKRQVSLSRAFPEIIGKSKPILTVLEMIRDVADTSASVLIEGESGTGKELVARALHAHSSRRNKAFIPIFCGSLSENLLESELFGHKRGAFTGAVDDKPGLFEEANGGTLFLDEIGDVPLPIQTKLLRVLQEGEFKRVGENQIRKVDVRIVAATNKDLWEEVQNGNFREDLYYRLNVINIKMPPLRERKSDIPLLANHFLKKYAEKNKKEIKGFSADALRLLQEYPWPGNVRELENAIERAVILCRDSEIKAEHFNLRQQSTPIPIGKTLKEITHYAVVETLKLAEGNRTKAAQILGVSRRWLYYHMKEWGMLDEA</sequence>
<dbReference type="AlphaFoldDB" id="H1XPP4"/>
<evidence type="ECO:0000313" key="10">
    <source>
        <dbReference type="Proteomes" id="UP000004671"/>
    </source>
</evidence>
<accession>H1XPP4</accession>
<evidence type="ECO:0000256" key="2">
    <source>
        <dbReference type="ARBA" id="ARBA00022840"/>
    </source>
</evidence>
<proteinExistence type="predicted"/>
<dbReference type="SMART" id="SM00065">
    <property type="entry name" value="GAF"/>
    <property type="match status" value="1"/>
</dbReference>
<dbReference type="eggNOG" id="COG3604">
    <property type="taxonomic scope" value="Bacteria"/>
</dbReference>
<dbReference type="STRING" id="880073.Cabys_3121"/>
<dbReference type="PROSITE" id="PS00676">
    <property type="entry name" value="SIGMA54_INTERACT_2"/>
    <property type="match status" value="1"/>
</dbReference>
<dbReference type="Pfam" id="PF02954">
    <property type="entry name" value="HTH_8"/>
    <property type="match status" value="1"/>
</dbReference>
<dbReference type="GO" id="GO:0006355">
    <property type="term" value="P:regulation of DNA-templated transcription"/>
    <property type="evidence" value="ECO:0007669"/>
    <property type="project" value="InterPro"/>
</dbReference>
<dbReference type="InterPro" id="IPR058031">
    <property type="entry name" value="AAA_lid_NorR"/>
</dbReference>
<dbReference type="InParanoid" id="H1XPP4"/>
<dbReference type="PANTHER" id="PTHR32071">
    <property type="entry name" value="TRANSCRIPTIONAL REGULATORY PROTEIN"/>
    <property type="match status" value="1"/>
</dbReference>
<dbReference type="InterPro" id="IPR002078">
    <property type="entry name" value="Sigma_54_int"/>
</dbReference>
<dbReference type="PRINTS" id="PR01590">
    <property type="entry name" value="HTHFIS"/>
</dbReference>
<keyword evidence="6" id="KW-0804">Transcription</keyword>
<evidence type="ECO:0000256" key="4">
    <source>
        <dbReference type="ARBA" id="ARBA00023125"/>
    </source>
</evidence>
<dbReference type="InterPro" id="IPR029016">
    <property type="entry name" value="GAF-like_dom_sf"/>
</dbReference>
<organism evidence="9 10">
    <name type="scientific">Caldithrix abyssi DSM 13497</name>
    <dbReference type="NCBI Taxonomy" id="880073"/>
    <lineage>
        <taxon>Bacteria</taxon>
        <taxon>Pseudomonadati</taxon>
        <taxon>Calditrichota</taxon>
        <taxon>Calditrichia</taxon>
        <taxon>Calditrichales</taxon>
        <taxon>Calditrichaceae</taxon>
        <taxon>Caldithrix</taxon>
    </lineage>
</organism>
<dbReference type="InterPro" id="IPR025662">
    <property type="entry name" value="Sigma_54_int_dom_ATP-bd_1"/>
</dbReference>
<keyword evidence="10" id="KW-1185">Reference proteome</keyword>
<dbReference type="Gene3D" id="3.40.50.300">
    <property type="entry name" value="P-loop containing nucleotide triphosphate hydrolases"/>
    <property type="match status" value="1"/>
</dbReference>
<protein>
    <submittedName>
        <fullName evidence="8 9">transcriptional regulator, NifA subfamily, Fis family</fullName>
    </submittedName>
</protein>
<evidence type="ECO:0000256" key="1">
    <source>
        <dbReference type="ARBA" id="ARBA00022741"/>
    </source>
</evidence>
<dbReference type="Gene3D" id="3.30.450.40">
    <property type="match status" value="1"/>
</dbReference>
<dbReference type="OrthoDB" id="9782110at2"/>
<dbReference type="InterPro" id="IPR003593">
    <property type="entry name" value="AAA+_ATPase"/>
</dbReference>
<dbReference type="EMBL" id="CM001402">
    <property type="protein sequence ID" value="EHO39965.1"/>
    <property type="molecule type" value="Genomic_DNA"/>
</dbReference>
<dbReference type="CDD" id="cd00009">
    <property type="entry name" value="AAA"/>
    <property type="match status" value="1"/>
</dbReference>
<dbReference type="Gene3D" id="1.10.8.60">
    <property type="match status" value="1"/>
</dbReference>
<keyword evidence="3" id="KW-0805">Transcription regulation</keyword>
<gene>
    <name evidence="8" type="ORF">Cabys_3121</name>
    <name evidence="9" type="ORF">Calab_0319</name>
</gene>
<dbReference type="Pfam" id="PF00158">
    <property type="entry name" value="Sigma54_activat"/>
    <property type="match status" value="1"/>
</dbReference>
<evidence type="ECO:0000256" key="3">
    <source>
        <dbReference type="ARBA" id="ARBA00023015"/>
    </source>
</evidence>
<evidence type="ECO:0000313" key="8">
    <source>
        <dbReference type="EMBL" id="APF19869.1"/>
    </source>
</evidence>
<reference evidence="9 10" key="1">
    <citation type="submission" date="2011-09" db="EMBL/GenBank/DDBJ databases">
        <title>The permanent draft genome of Caldithrix abyssi DSM 13497.</title>
        <authorList>
            <consortium name="US DOE Joint Genome Institute (JGI-PGF)"/>
            <person name="Lucas S."/>
            <person name="Han J."/>
            <person name="Lapidus A."/>
            <person name="Bruce D."/>
            <person name="Goodwin L."/>
            <person name="Pitluck S."/>
            <person name="Peters L."/>
            <person name="Kyrpides N."/>
            <person name="Mavromatis K."/>
            <person name="Ivanova N."/>
            <person name="Mikhailova N."/>
            <person name="Chertkov O."/>
            <person name="Detter J.C."/>
            <person name="Tapia R."/>
            <person name="Han C."/>
            <person name="Land M."/>
            <person name="Hauser L."/>
            <person name="Markowitz V."/>
            <person name="Cheng J.-F."/>
            <person name="Hugenholtz P."/>
            <person name="Woyke T."/>
            <person name="Wu D."/>
            <person name="Spring S."/>
            <person name="Brambilla E."/>
            <person name="Klenk H.-P."/>
            <person name="Eisen J.A."/>
        </authorList>
    </citation>
    <scope>NUCLEOTIDE SEQUENCE [LARGE SCALE GENOMIC DNA]</scope>
    <source>
        <strain evidence="9 10">DSM 13497</strain>
    </source>
</reference>
<dbReference type="Proteomes" id="UP000183868">
    <property type="component" value="Chromosome"/>
</dbReference>
<dbReference type="Pfam" id="PF25601">
    <property type="entry name" value="AAA_lid_14"/>
    <property type="match status" value="1"/>
</dbReference>
<keyword evidence="4" id="KW-0238">DNA-binding</keyword>
<dbReference type="PROSITE" id="PS50045">
    <property type="entry name" value="SIGMA54_INTERACT_4"/>
    <property type="match status" value="1"/>
</dbReference>
<dbReference type="FunFam" id="1.10.8.60:FF:000014">
    <property type="entry name" value="DNA-binding transcriptional regulator NtrC"/>
    <property type="match status" value="1"/>
</dbReference>
<dbReference type="InterPro" id="IPR025944">
    <property type="entry name" value="Sigma_54_int_dom_CS"/>
</dbReference>
<dbReference type="InterPro" id="IPR027417">
    <property type="entry name" value="P-loop_NTPase"/>
</dbReference>
<dbReference type="SMART" id="SM00382">
    <property type="entry name" value="AAA"/>
    <property type="match status" value="1"/>
</dbReference>
<dbReference type="GO" id="GO:0005524">
    <property type="term" value="F:ATP binding"/>
    <property type="evidence" value="ECO:0007669"/>
    <property type="project" value="UniProtKB-KW"/>
</dbReference>
<dbReference type="Gene3D" id="1.10.10.60">
    <property type="entry name" value="Homeodomain-like"/>
    <property type="match status" value="1"/>
</dbReference>
<dbReference type="Pfam" id="PF01590">
    <property type="entry name" value="GAF"/>
    <property type="match status" value="1"/>
</dbReference>
<dbReference type="KEGG" id="caby:Cabys_3121"/>
<dbReference type="PROSITE" id="PS00688">
    <property type="entry name" value="SIGMA54_INTERACT_3"/>
    <property type="match status" value="1"/>
</dbReference>
<dbReference type="SUPFAM" id="SSF52540">
    <property type="entry name" value="P-loop containing nucleoside triphosphate hydrolases"/>
    <property type="match status" value="1"/>
</dbReference>
<keyword evidence="1" id="KW-0547">Nucleotide-binding</keyword>
<dbReference type="Proteomes" id="UP000004671">
    <property type="component" value="Chromosome"/>
</dbReference>
<dbReference type="SUPFAM" id="SSF46689">
    <property type="entry name" value="Homeodomain-like"/>
    <property type="match status" value="1"/>
</dbReference>